<dbReference type="FunFam" id="1.10.10.10:FF:000001">
    <property type="entry name" value="LysR family transcriptional regulator"/>
    <property type="match status" value="1"/>
</dbReference>
<dbReference type="GO" id="GO:0003677">
    <property type="term" value="F:DNA binding"/>
    <property type="evidence" value="ECO:0007669"/>
    <property type="project" value="UniProtKB-KW"/>
</dbReference>
<evidence type="ECO:0000313" key="6">
    <source>
        <dbReference type="EMBL" id="KAB1855052.1"/>
    </source>
</evidence>
<dbReference type="Gene3D" id="1.10.10.10">
    <property type="entry name" value="Winged helix-like DNA-binding domain superfamily/Winged helix DNA-binding domain"/>
    <property type="match status" value="1"/>
</dbReference>
<keyword evidence="2" id="KW-0805">Transcription regulation</keyword>
<dbReference type="PRINTS" id="PR00039">
    <property type="entry name" value="HTHLYSR"/>
</dbReference>
<evidence type="ECO:0000256" key="3">
    <source>
        <dbReference type="ARBA" id="ARBA00023125"/>
    </source>
</evidence>
<comment type="caution">
    <text evidence="6">The sequence shown here is derived from an EMBL/GenBank/DDBJ whole genome shotgun (WGS) entry which is preliminary data.</text>
</comment>
<keyword evidence="3" id="KW-0238">DNA-binding</keyword>
<comment type="similarity">
    <text evidence="1">Belongs to the LysR transcriptional regulatory family.</text>
</comment>
<dbReference type="PANTHER" id="PTHR30419:SF8">
    <property type="entry name" value="NITROGEN ASSIMILATION TRANSCRIPTIONAL ACTIVATOR-RELATED"/>
    <property type="match status" value="1"/>
</dbReference>
<reference evidence="6 7" key="1">
    <citation type="submission" date="2019-09" db="EMBL/GenBank/DDBJ databases">
        <title>Draft genome sequence of Acinetobacter tandoii W4-4-4 isolated from environmental water sample.</title>
        <authorList>
            <person name="Wee S.K."/>
            <person name="Yan B."/>
            <person name="Mustaffa S.B."/>
            <person name="Yap E.P.H."/>
        </authorList>
    </citation>
    <scope>NUCLEOTIDE SEQUENCE [LARGE SCALE GENOMIC DNA]</scope>
    <source>
        <strain evidence="6 7">W4-4-4</strain>
    </source>
</reference>
<dbReference type="PANTHER" id="PTHR30419">
    <property type="entry name" value="HTH-TYPE TRANSCRIPTIONAL REGULATOR YBHD"/>
    <property type="match status" value="1"/>
</dbReference>
<dbReference type="Proteomes" id="UP000325788">
    <property type="component" value="Unassembled WGS sequence"/>
</dbReference>
<protein>
    <submittedName>
        <fullName evidence="6">LysR family transcriptional regulator</fullName>
    </submittedName>
</protein>
<evidence type="ECO:0000256" key="2">
    <source>
        <dbReference type="ARBA" id="ARBA00023015"/>
    </source>
</evidence>
<dbReference type="Pfam" id="PF03466">
    <property type="entry name" value="LysR_substrate"/>
    <property type="match status" value="1"/>
</dbReference>
<organism evidence="6 7">
    <name type="scientific">Acinetobacter tandoii</name>
    <dbReference type="NCBI Taxonomy" id="202954"/>
    <lineage>
        <taxon>Bacteria</taxon>
        <taxon>Pseudomonadati</taxon>
        <taxon>Pseudomonadota</taxon>
        <taxon>Gammaproteobacteria</taxon>
        <taxon>Moraxellales</taxon>
        <taxon>Moraxellaceae</taxon>
        <taxon>Acinetobacter</taxon>
    </lineage>
</organism>
<dbReference type="AlphaFoldDB" id="A0A5N4WF08"/>
<name>A0A5N4WF08_9GAMM</name>
<dbReference type="GO" id="GO:0003700">
    <property type="term" value="F:DNA-binding transcription factor activity"/>
    <property type="evidence" value="ECO:0007669"/>
    <property type="project" value="InterPro"/>
</dbReference>
<dbReference type="Gene3D" id="3.40.190.290">
    <property type="match status" value="1"/>
</dbReference>
<dbReference type="GO" id="GO:0005829">
    <property type="term" value="C:cytosol"/>
    <property type="evidence" value="ECO:0007669"/>
    <property type="project" value="TreeGrafter"/>
</dbReference>
<dbReference type="InterPro" id="IPR036390">
    <property type="entry name" value="WH_DNA-bd_sf"/>
</dbReference>
<evidence type="ECO:0000256" key="1">
    <source>
        <dbReference type="ARBA" id="ARBA00009437"/>
    </source>
</evidence>
<gene>
    <name evidence="6" type="ORF">F4W09_09510</name>
</gene>
<feature type="domain" description="HTH lysR-type" evidence="5">
    <location>
        <begin position="1"/>
        <end position="62"/>
    </location>
</feature>
<sequence length="299" mass="33590">MDIKSLQVFVTLVETQSFTLAAEQLNLTQPTISKAMRSLEEQLGVMLLHKGEAGRKRGVALTYVGQQVYEHALIILNEQQRIFDTVTQVRGLKKGKLTIGLPPLAAMMLSTVIAKFHSQYPHIELNFLEVGATGIEEAIFRKEVDAGVVMGELKPLLSGFEIINSPICLLAKKSSHWRKKQEIKLIELKEESFLLYANTFTLNNVIIQAAQSVGFEPKVACRSSQWDFIAKLVESNVGIALLPQAYCERLNSEEFHIALLTEPKINWNLKMAWNSTVAMTPATRAWLNIIENNLESIHF</sequence>
<dbReference type="SUPFAM" id="SSF53850">
    <property type="entry name" value="Periplasmic binding protein-like II"/>
    <property type="match status" value="1"/>
</dbReference>
<dbReference type="Pfam" id="PF00126">
    <property type="entry name" value="HTH_1"/>
    <property type="match status" value="1"/>
</dbReference>
<evidence type="ECO:0000313" key="7">
    <source>
        <dbReference type="Proteomes" id="UP000325788"/>
    </source>
</evidence>
<dbReference type="PROSITE" id="PS50931">
    <property type="entry name" value="HTH_LYSR"/>
    <property type="match status" value="1"/>
</dbReference>
<dbReference type="EMBL" id="VXLD01000005">
    <property type="protein sequence ID" value="KAB1855052.1"/>
    <property type="molecule type" value="Genomic_DNA"/>
</dbReference>
<dbReference type="InterPro" id="IPR000847">
    <property type="entry name" value="LysR_HTH_N"/>
</dbReference>
<dbReference type="InterPro" id="IPR005119">
    <property type="entry name" value="LysR_subst-bd"/>
</dbReference>
<dbReference type="SUPFAM" id="SSF46785">
    <property type="entry name" value="Winged helix' DNA-binding domain"/>
    <property type="match status" value="1"/>
</dbReference>
<accession>A0A5N4WF08</accession>
<keyword evidence="4" id="KW-0804">Transcription</keyword>
<proteinExistence type="inferred from homology"/>
<evidence type="ECO:0000259" key="5">
    <source>
        <dbReference type="PROSITE" id="PS50931"/>
    </source>
</evidence>
<dbReference type="InterPro" id="IPR050950">
    <property type="entry name" value="HTH-type_LysR_regulators"/>
</dbReference>
<dbReference type="RefSeq" id="WP_151504621.1">
    <property type="nucleotide sequence ID" value="NZ_VXLD01000005.1"/>
</dbReference>
<evidence type="ECO:0000256" key="4">
    <source>
        <dbReference type="ARBA" id="ARBA00023163"/>
    </source>
</evidence>
<dbReference type="InterPro" id="IPR036388">
    <property type="entry name" value="WH-like_DNA-bd_sf"/>
</dbReference>